<gene>
    <name evidence="1" type="ORF">GGQ61_002282</name>
</gene>
<dbReference type="SUPFAM" id="SSF53448">
    <property type="entry name" value="Nucleotide-diphospho-sugar transferases"/>
    <property type="match status" value="1"/>
</dbReference>
<keyword evidence="2" id="KW-1185">Reference proteome</keyword>
<protein>
    <recommendedName>
        <fullName evidence="3">Glycosyl transferase</fullName>
    </recommendedName>
</protein>
<sequence>MKVTCFSSFTFAYLDRARVLYASLRRFHPDWTLVALITDVPPPSFHLRLAEEPFDQVVYAHELDIADFKSWLFKHDVVEVCTAVKGPFLHQACESGADAVIYLDPDTALFGSLDPLLARLEHSDILLTPHLLDANTERQAILDNDLSASRTGIFNLGFVMIRTHGEGARFASWWKDRLLEFCYDDIPAGLFVDQKWCDHVPALFDRVGVVRDPGYNVASWNISQRTVEIGRDGAITVNGSPLRFWHFTKLGATGDTMTRRYAGDNHAVYEIWRWYKEQVDAARDPIIPEPYWAYGAYSDGTPIQKAHRLIWRGRADLRAQIADPFGAEAGGFLSWLRAEGLAA</sequence>
<dbReference type="Gene3D" id="3.90.550.10">
    <property type="entry name" value="Spore Coat Polysaccharide Biosynthesis Protein SpsA, Chain A"/>
    <property type="match status" value="1"/>
</dbReference>
<proteinExistence type="predicted"/>
<dbReference type="EMBL" id="JACIDK010000003">
    <property type="protein sequence ID" value="MBB3891554.1"/>
    <property type="molecule type" value="Genomic_DNA"/>
</dbReference>
<name>A0A839ZZU7_9CAUL</name>
<evidence type="ECO:0008006" key="3">
    <source>
        <dbReference type="Google" id="ProtNLM"/>
    </source>
</evidence>
<dbReference type="InterPro" id="IPR029044">
    <property type="entry name" value="Nucleotide-diphossugar_trans"/>
</dbReference>
<comment type="caution">
    <text evidence="1">The sequence shown here is derived from an EMBL/GenBank/DDBJ whole genome shotgun (WGS) entry which is preliminary data.</text>
</comment>
<evidence type="ECO:0000313" key="1">
    <source>
        <dbReference type="EMBL" id="MBB3891554.1"/>
    </source>
</evidence>
<dbReference type="AlphaFoldDB" id="A0A839ZZU7"/>
<dbReference type="RefSeq" id="WP_183772639.1">
    <property type="nucleotide sequence ID" value="NZ_JACIDK010000003.1"/>
</dbReference>
<accession>A0A839ZZU7</accession>
<evidence type="ECO:0000313" key="2">
    <source>
        <dbReference type="Proteomes" id="UP000530564"/>
    </source>
</evidence>
<dbReference type="Proteomes" id="UP000530564">
    <property type="component" value="Unassembled WGS sequence"/>
</dbReference>
<reference evidence="1 2" key="1">
    <citation type="submission" date="2020-08" db="EMBL/GenBank/DDBJ databases">
        <title>Genomic Encyclopedia of Type Strains, Phase IV (KMG-IV): sequencing the most valuable type-strain genomes for metagenomic binning, comparative biology and taxonomic classification.</title>
        <authorList>
            <person name="Goeker M."/>
        </authorList>
    </citation>
    <scope>NUCLEOTIDE SEQUENCE [LARGE SCALE GENOMIC DNA]</scope>
    <source>
        <strain evidence="1 2">DSM 21793</strain>
    </source>
</reference>
<organism evidence="1 2">
    <name type="scientific">Phenylobacterium haematophilum</name>
    <dbReference type="NCBI Taxonomy" id="98513"/>
    <lineage>
        <taxon>Bacteria</taxon>
        <taxon>Pseudomonadati</taxon>
        <taxon>Pseudomonadota</taxon>
        <taxon>Alphaproteobacteria</taxon>
        <taxon>Caulobacterales</taxon>
        <taxon>Caulobacteraceae</taxon>
        <taxon>Phenylobacterium</taxon>
    </lineage>
</organism>